<name>A0A5N6JFN6_9EURO</name>
<dbReference type="AlphaFoldDB" id="A0A5N6JFN6"/>
<reference evidence="2 3" key="1">
    <citation type="submission" date="2019-04" db="EMBL/GenBank/DDBJ databases">
        <title>Fungal friends and foes A comparative genomics study of 23 Aspergillus species from section Flavi.</title>
        <authorList>
            <consortium name="DOE Joint Genome Institute"/>
            <person name="Kjaerbolling I."/>
            <person name="Vesth T.C."/>
            <person name="Frisvad J.C."/>
            <person name="Nybo J.L."/>
            <person name="Theobald S."/>
            <person name="Kildgaard S."/>
            <person name="Petersen T.I."/>
            <person name="Kuo A."/>
            <person name="Sato A."/>
            <person name="Lyhne E.K."/>
            <person name="Kogle M.E."/>
            <person name="Wiebenga A."/>
            <person name="Kun R.S."/>
            <person name="Lubbers R.J."/>
            <person name="Makela M.R."/>
            <person name="Barry K."/>
            <person name="Chovatia M."/>
            <person name="Clum A."/>
            <person name="Daum C."/>
            <person name="Haridas S."/>
            <person name="He G."/>
            <person name="LaButti K."/>
            <person name="Lipzen A."/>
            <person name="Mondo S."/>
            <person name="Pangilinan J."/>
            <person name="Riley R."/>
            <person name="Salamov A."/>
            <person name="Simmons B.A."/>
            <person name="Magnuson J.K."/>
            <person name="Henrissat B."/>
            <person name="Mortensen U.H."/>
            <person name="Larsen T.O."/>
            <person name="De vries R.P."/>
            <person name="Grigoriev I.V."/>
            <person name="Machida M."/>
            <person name="Baker S.E."/>
            <person name="Andersen M.R."/>
        </authorList>
    </citation>
    <scope>NUCLEOTIDE SEQUENCE [LARGE SCALE GENOMIC DNA]</scope>
    <source>
        <strain evidence="2 3">CBS 117635</strain>
    </source>
</reference>
<feature type="transmembrane region" description="Helical" evidence="1">
    <location>
        <begin position="12"/>
        <end position="32"/>
    </location>
</feature>
<gene>
    <name evidence="2" type="ORF">BDV30DRAFT_182618</name>
</gene>
<evidence type="ECO:0000313" key="2">
    <source>
        <dbReference type="EMBL" id="KAB8277672.1"/>
    </source>
</evidence>
<keyword evidence="1" id="KW-0472">Membrane</keyword>
<dbReference type="EMBL" id="ML732771">
    <property type="protein sequence ID" value="KAB8277672.1"/>
    <property type="molecule type" value="Genomic_DNA"/>
</dbReference>
<keyword evidence="1" id="KW-0812">Transmembrane</keyword>
<organism evidence="2 3">
    <name type="scientific">Aspergillus minisclerotigenes</name>
    <dbReference type="NCBI Taxonomy" id="656917"/>
    <lineage>
        <taxon>Eukaryota</taxon>
        <taxon>Fungi</taxon>
        <taxon>Dikarya</taxon>
        <taxon>Ascomycota</taxon>
        <taxon>Pezizomycotina</taxon>
        <taxon>Eurotiomycetes</taxon>
        <taxon>Eurotiomycetidae</taxon>
        <taxon>Eurotiales</taxon>
        <taxon>Aspergillaceae</taxon>
        <taxon>Aspergillus</taxon>
        <taxon>Aspergillus subgen. Circumdati</taxon>
    </lineage>
</organism>
<evidence type="ECO:0000256" key="1">
    <source>
        <dbReference type="SAM" id="Phobius"/>
    </source>
</evidence>
<proteinExistence type="predicted"/>
<dbReference type="Proteomes" id="UP000326289">
    <property type="component" value="Unassembled WGS sequence"/>
</dbReference>
<keyword evidence="1" id="KW-1133">Transmembrane helix</keyword>
<evidence type="ECO:0000313" key="3">
    <source>
        <dbReference type="Proteomes" id="UP000326289"/>
    </source>
</evidence>
<accession>A0A5N6JFN6</accession>
<protein>
    <submittedName>
        <fullName evidence="2">Uncharacterized protein</fullName>
    </submittedName>
</protein>
<keyword evidence="3" id="KW-1185">Reference proteome</keyword>
<sequence length="56" mass="6287">MCDTLVSLDPVLIFFSIVMVGVNTALFETGALKSLYGALYLHCSWDLTYYSFNTNK</sequence>